<dbReference type="PANTHER" id="PTHR32268:SF15">
    <property type="entry name" value="HOMOSERINE ACETYLTRANSFERASE FAMILY PROTEIN (AFU_ORTHOLOGUE AFUA_1G15350)"/>
    <property type="match status" value="1"/>
</dbReference>
<evidence type="ECO:0000256" key="1">
    <source>
        <dbReference type="ARBA" id="ARBA00006886"/>
    </source>
</evidence>
<comment type="similarity">
    <text evidence="1">Belongs to the AB hydrolase superfamily. MetX family.</text>
</comment>
<feature type="active site" description="Nucleophile" evidence="2">
    <location>
        <position position="136"/>
    </location>
</feature>
<feature type="active site" evidence="2">
    <location>
        <position position="337"/>
    </location>
</feature>
<evidence type="ECO:0000313" key="5">
    <source>
        <dbReference type="Proteomes" id="UP000308730"/>
    </source>
</evidence>
<dbReference type="InterPro" id="IPR029058">
    <property type="entry name" value="AB_hydrolase_fold"/>
</dbReference>
<feature type="domain" description="AB hydrolase-1" evidence="3">
    <location>
        <begin position="68"/>
        <end position="337"/>
    </location>
</feature>
<dbReference type="Proteomes" id="UP000308730">
    <property type="component" value="Unassembled WGS sequence"/>
</dbReference>
<dbReference type="Gene3D" id="3.40.50.1820">
    <property type="entry name" value="alpha/beta hydrolase"/>
    <property type="match status" value="1"/>
</dbReference>
<sequence>MASVHPEVLFYHHGEFSMAGGTLPDAISITAYRTYGDSKNPAIVFPTCYTGRLDNFGCIGQDYMIGKNKVLDPSKYYIVTFGLFSNGESSSPSNTPAPYDGPYFPLVTYEDNIRAQHAVLTKKLGLKKVYAVIGFSMGAQQAYYWAAMYPDFIDKFIPLCGTARTPDHSKAMISGLKSVMNNSVDFHGGHYTRQATQGIRSYCRVFSTWTYSQEFYRKKLYLFGGKYNDVEDFLKGDWEAGYLSAWDANDLIVLLETWNLGDISKLNIHSTKDSSLRTQNEKVGNGNLEEALSKIIRPKGLVMPGSKDLFFTPEDNAEEVSHLKNAKMVVIESDWGHQCGAGLNEADHAFIKKEVHKFLEEK</sequence>
<evidence type="ECO:0000256" key="2">
    <source>
        <dbReference type="PIRSR" id="PIRSR000443-1"/>
    </source>
</evidence>
<comment type="caution">
    <text evidence="4">The sequence shown here is derived from an EMBL/GenBank/DDBJ whole genome shotgun (WGS) entry which is preliminary data.</text>
</comment>
<dbReference type="SUPFAM" id="SSF53474">
    <property type="entry name" value="alpha/beta-Hydrolases"/>
    <property type="match status" value="1"/>
</dbReference>
<dbReference type="InterPro" id="IPR000073">
    <property type="entry name" value="AB_hydrolase_1"/>
</dbReference>
<evidence type="ECO:0000313" key="4">
    <source>
        <dbReference type="EMBL" id="THH28750.1"/>
    </source>
</evidence>
<accession>A0A4S4MZA7</accession>
<gene>
    <name evidence="4" type="ORF">EUX98_g5446</name>
</gene>
<dbReference type="GO" id="GO:0016747">
    <property type="term" value="F:acyltransferase activity, transferring groups other than amino-acyl groups"/>
    <property type="evidence" value="ECO:0007669"/>
    <property type="project" value="InterPro"/>
</dbReference>
<reference evidence="4 5" key="1">
    <citation type="submission" date="2019-02" db="EMBL/GenBank/DDBJ databases">
        <title>Genome sequencing of the rare red list fungi Antrodiella citrinella (Flaviporus citrinellus).</title>
        <authorList>
            <person name="Buettner E."/>
            <person name="Kellner H."/>
        </authorList>
    </citation>
    <scope>NUCLEOTIDE SEQUENCE [LARGE SCALE GENOMIC DNA]</scope>
    <source>
        <strain evidence="4 5">DSM 108506</strain>
    </source>
</reference>
<dbReference type="Pfam" id="PF00561">
    <property type="entry name" value="Abhydrolase_1"/>
    <property type="match status" value="1"/>
</dbReference>
<evidence type="ECO:0000259" key="3">
    <source>
        <dbReference type="Pfam" id="PF00561"/>
    </source>
</evidence>
<dbReference type="InterPro" id="IPR008220">
    <property type="entry name" value="HAT_MetX-like"/>
</dbReference>
<protein>
    <recommendedName>
        <fullName evidence="3">AB hydrolase-1 domain-containing protein</fullName>
    </recommendedName>
</protein>
<feature type="active site" evidence="2">
    <location>
        <position position="308"/>
    </location>
</feature>
<organism evidence="4 5">
    <name type="scientific">Antrodiella citrinella</name>
    <dbReference type="NCBI Taxonomy" id="2447956"/>
    <lineage>
        <taxon>Eukaryota</taxon>
        <taxon>Fungi</taxon>
        <taxon>Dikarya</taxon>
        <taxon>Basidiomycota</taxon>
        <taxon>Agaricomycotina</taxon>
        <taxon>Agaricomycetes</taxon>
        <taxon>Polyporales</taxon>
        <taxon>Steccherinaceae</taxon>
        <taxon>Antrodiella</taxon>
    </lineage>
</organism>
<dbReference type="PIRSF" id="PIRSF000443">
    <property type="entry name" value="Homoser_Ac_trans"/>
    <property type="match status" value="1"/>
</dbReference>
<keyword evidence="5" id="KW-1185">Reference proteome</keyword>
<name>A0A4S4MZA7_9APHY</name>
<proteinExistence type="inferred from homology"/>
<dbReference type="PANTHER" id="PTHR32268">
    <property type="entry name" value="HOMOSERINE O-ACETYLTRANSFERASE"/>
    <property type="match status" value="1"/>
</dbReference>
<dbReference type="EMBL" id="SGPM01000160">
    <property type="protein sequence ID" value="THH28750.1"/>
    <property type="molecule type" value="Genomic_DNA"/>
</dbReference>
<dbReference type="OrthoDB" id="9972683at2759"/>
<dbReference type="AlphaFoldDB" id="A0A4S4MZA7"/>